<evidence type="ECO:0000259" key="9">
    <source>
        <dbReference type="Pfam" id="PF00999"/>
    </source>
</evidence>
<keyword evidence="6" id="KW-0406">Ion transport</keyword>
<feature type="transmembrane region" description="Helical" evidence="8">
    <location>
        <begin position="24"/>
        <end position="49"/>
    </location>
</feature>
<feature type="transmembrane region" description="Helical" evidence="8">
    <location>
        <begin position="96"/>
        <end position="122"/>
    </location>
</feature>
<sequence length="562" mass="62588">MLASHTLITYPIVSKFGVAKNRAVNISIGGTMITDTLALLVLAAIAGMTDGSNDSFFWTKLITSVIIFAIIIFFGFPIIARWFFKRYSENILQYIFVLGMVFLAGFLAQLAGIEAIIGALLAGLTLNRMIPETSPLMNRIQFVGNALFIPFFLIGVGMLIDYRVFFHGWETIKVASIMTVAAIFSKFAAAWITQKTYNFSIDERRLIFGLSNSKAAATLAAVLVGYNIILGQNAYGEPIRLLSESILNGTILMIFITCTISSFITQKGARNIALDEASEEKVSISETEGAEKILIAVSNNANADELINLSLAVKSRKLTDNLYGLHIIEDSYPDNNSDKKAKKLLEKAASNASAVDNYLHQIIRYDINPLNGIVNVIREYKITDLILGLHEHKDISSSFLGNFTEGILSKCNTTTLIYKPHQPLSTIKRHLVVVPPKAEKEDGFPFWVSRLWSMSRNTGIPVVIYSSLSTRNILGDLVKKHPAEVSFKELSDWNDFLILSRDIKSDDNLIAIMSRPDMPSYQEAMQKVPFYLNKYFTSNSFMLVYPVQKIYSVEMKPASLIS</sequence>
<comment type="subcellular location">
    <subcellularLocation>
        <location evidence="1">Membrane</location>
        <topology evidence="1">Multi-pass membrane protein</topology>
    </subcellularLocation>
</comment>
<keyword evidence="7 8" id="KW-0472">Membrane</keyword>
<evidence type="ECO:0000256" key="8">
    <source>
        <dbReference type="SAM" id="Phobius"/>
    </source>
</evidence>
<feature type="transmembrane region" description="Helical" evidence="8">
    <location>
        <begin position="206"/>
        <end position="229"/>
    </location>
</feature>
<evidence type="ECO:0000256" key="4">
    <source>
        <dbReference type="ARBA" id="ARBA00022692"/>
    </source>
</evidence>
<keyword evidence="5 8" id="KW-1133">Transmembrane helix</keyword>
<dbReference type="InterPro" id="IPR014729">
    <property type="entry name" value="Rossmann-like_a/b/a_fold"/>
</dbReference>
<protein>
    <recommendedName>
        <fullName evidence="9">Cation/H+ exchanger transmembrane domain-containing protein</fullName>
    </recommendedName>
</protein>
<comment type="caution">
    <text evidence="10">The sequence shown here is derived from an EMBL/GenBank/DDBJ whole genome shotgun (WGS) entry which is preliminary data.</text>
</comment>
<evidence type="ECO:0000256" key="2">
    <source>
        <dbReference type="ARBA" id="ARBA00022448"/>
    </source>
</evidence>
<dbReference type="PANTHER" id="PTHR43562">
    <property type="entry name" value="NAPA-TYPE SODIUM/HYDROGEN ANTIPORTER"/>
    <property type="match status" value="1"/>
</dbReference>
<dbReference type="EMBL" id="VSSQ01005261">
    <property type="protein sequence ID" value="MPM28451.1"/>
    <property type="molecule type" value="Genomic_DNA"/>
</dbReference>
<dbReference type="Gene3D" id="1.20.1530.20">
    <property type="match status" value="1"/>
</dbReference>
<feature type="transmembrane region" description="Helical" evidence="8">
    <location>
        <begin position="174"/>
        <end position="194"/>
    </location>
</feature>
<organism evidence="10">
    <name type="scientific">bioreactor metagenome</name>
    <dbReference type="NCBI Taxonomy" id="1076179"/>
    <lineage>
        <taxon>unclassified sequences</taxon>
        <taxon>metagenomes</taxon>
        <taxon>ecological metagenomes</taxon>
    </lineage>
</organism>
<evidence type="ECO:0000256" key="1">
    <source>
        <dbReference type="ARBA" id="ARBA00004141"/>
    </source>
</evidence>
<dbReference type="Pfam" id="PF00999">
    <property type="entry name" value="Na_H_Exchanger"/>
    <property type="match status" value="1"/>
</dbReference>
<feature type="transmembrane region" description="Helical" evidence="8">
    <location>
        <begin position="61"/>
        <end position="84"/>
    </location>
</feature>
<dbReference type="Gene3D" id="3.40.50.620">
    <property type="entry name" value="HUPs"/>
    <property type="match status" value="1"/>
</dbReference>
<keyword evidence="3" id="KW-0050">Antiport</keyword>
<dbReference type="GO" id="GO:0015297">
    <property type="term" value="F:antiporter activity"/>
    <property type="evidence" value="ECO:0007669"/>
    <property type="project" value="UniProtKB-KW"/>
</dbReference>
<dbReference type="SUPFAM" id="SSF52402">
    <property type="entry name" value="Adenine nucleotide alpha hydrolases-like"/>
    <property type="match status" value="1"/>
</dbReference>
<evidence type="ECO:0000256" key="5">
    <source>
        <dbReference type="ARBA" id="ARBA00022989"/>
    </source>
</evidence>
<keyword evidence="2" id="KW-0813">Transport</keyword>
<keyword evidence="4 8" id="KW-0812">Transmembrane</keyword>
<feature type="domain" description="Cation/H+ exchanger transmembrane" evidence="9">
    <location>
        <begin position="3"/>
        <end position="264"/>
    </location>
</feature>
<evidence type="ECO:0000313" key="10">
    <source>
        <dbReference type="EMBL" id="MPM28451.1"/>
    </source>
</evidence>
<evidence type="ECO:0000256" key="3">
    <source>
        <dbReference type="ARBA" id="ARBA00022449"/>
    </source>
</evidence>
<gene>
    <name evidence="10" type="ORF">SDC9_74977</name>
</gene>
<dbReference type="GO" id="GO:0016020">
    <property type="term" value="C:membrane"/>
    <property type="evidence" value="ECO:0007669"/>
    <property type="project" value="UniProtKB-SubCell"/>
</dbReference>
<evidence type="ECO:0000256" key="7">
    <source>
        <dbReference type="ARBA" id="ARBA00023136"/>
    </source>
</evidence>
<dbReference type="AlphaFoldDB" id="A0A644YKP1"/>
<reference evidence="10" key="1">
    <citation type="submission" date="2019-08" db="EMBL/GenBank/DDBJ databases">
        <authorList>
            <person name="Kucharzyk K."/>
            <person name="Murdoch R.W."/>
            <person name="Higgins S."/>
            <person name="Loffler F."/>
        </authorList>
    </citation>
    <scope>NUCLEOTIDE SEQUENCE</scope>
</reference>
<dbReference type="PANTHER" id="PTHR43562:SF4">
    <property type="entry name" value="NA(+)_H(+) ANTIPORTER NHAS5"/>
    <property type="match status" value="1"/>
</dbReference>
<evidence type="ECO:0000256" key="6">
    <source>
        <dbReference type="ARBA" id="ARBA00023065"/>
    </source>
</evidence>
<proteinExistence type="predicted"/>
<dbReference type="InterPro" id="IPR006153">
    <property type="entry name" value="Cation/H_exchanger_TM"/>
</dbReference>
<dbReference type="GO" id="GO:1902600">
    <property type="term" value="P:proton transmembrane transport"/>
    <property type="evidence" value="ECO:0007669"/>
    <property type="project" value="InterPro"/>
</dbReference>
<accession>A0A644YKP1</accession>
<dbReference type="InterPro" id="IPR038770">
    <property type="entry name" value="Na+/solute_symporter_sf"/>
</dbReference>
<name>A0A644YKP1_9ZZZZ</name>
<feature type="transmembrane region" description="Helical" evidence="8">
    <location>
        <begin position="241"/>
        <end position="264"/>
    </location>
</feature>
<feature type="transmembrane region" description="Helical" evidence="8">
    <location>
        <begin position="142"/>
        <end position="162"/>
    </location>
</feature>